<organism evidence="1 2">
    <name type="scientific">Lachnospira eligens (strain ATCC 27750 / DSM 3376 / VPI C15-48 / C15-B4)</name>
    <name type="common">Eubacterium eligens</name>
    <dbReference type="NCBI Taxonomy" id="515620"/>
    <lineage>
        <taxon>Bacteria</taxon>
        <taxon>Bacillati</taxon>
        <taxon>Bacillota</taxon>
        <taxon>Clostridia</taxon>
        <taxon>Lachnospirales</taxon>
        <taxon>Lachnospiraceae</taxon>
        <taxon>Lachnospira</taxon>
    </lineage>
</organism>
<keyword evidence="2" id="KW-1185">Reference proteome</keyword>
<accession>C4Z0T1</accession>
<gene>
    <name evidence="1" type="ordered locus">EUBELI_01195</name>
</gene>
<reference evidence="1 2" key="1">
    <citation type="journal article" date="2009" name="Proc. Natl. Acad. Sci. U.S.A.">
        <title>Characterizing a model human gut microbiota composed of members of its two dominant bacterial phyla.</title>
        <authorList>
            <person name="Mahowald M.A."/>
            <person name="Rey F.E."/>
            <person name="Seedorf H."/>
            <person name="Turnbaugh P.J."/>
            <person name="Fulton R.S."/>
            <person name="Wollam A."/>
            <person name="Shah N."/>
            <person name="Wang C."/>
            <person name="Magrini V."/>
            <person name="Wilson R.K."/>
            <person name="Cantarel B.L."/>
            <person name="Coutinho P.M."/>
            <person name="Henrissat B."/>
            <person name="Crock L.W."/>
            <person name="Russell A."/>
            <person name="Verberkmoes N.C."/>
            <person name="Hettich R.L."/>
            <person name="Gordon J.I."/>
        </authorList>
    </citation>
    <scope>NUCLEOTIDE SEQUENCE [LARGE SCALE GENOMIC DNA]</scope>
    <source>
        <strain evidence="2">ATCC 27750 / DSM 3376 / VPI C15-48 / C15-B4</strain>
    </source>
</reference>
<sequence length="93" mass="10548">MNGREIAVIRIIPSQRLSINIWFAMKSLNIRNKSITAIEREIVIFNTQKSHFRDGDDAEYFETATENPLQHTANASAIRGMHIWKSPTPAAPV</sequence>
<evidence type="ECO:0000313" key="2">
    <source>
        <dbReference type="Proteomes" id="UP000001476"/>
    </source>
</evidence>
<dbReference type="STRING" id="515620.EUBELI_01195"/>
<evidence type="ECO:0000313" key="1">
    <source>
        <dbReference type="EMBL" id="ACR72194.1"/>
    </source>
</evidence>
<dbReference type="KEGG" id="eel:EUBELI_01195"/>
<dbReference type="Proteomes" id="UP000001476">
    <property type="component" value="Chromosome"/>
</dbReference>
<protein>
    <submittedName>
        <fullName evidence="1">Uncharacterized protein</fullName>
    </submittedName>
</protein>
<proteinExistence type="predicted"/>
<dbReference type="AlphaFoldDB" id="C4Z0T1"/>
<dbReference type="HOGENOM" id="CLU_2395311_0_0_9"/>
<name>C4Z0T1_LACE2</name>
<dbReference type="EMBL" id="CP001104">
    <property type="protein sequence ID" value="ACR72194.1"/>
    <property type="molecule type" value="Genomic_DNA"/>
</dbReference>